<name>A0A915JAV1_ROMCU</name>
<reference evidence="2" key="1">
    <citation type="submission" date="2022-11" db="UniProtKB">
        <authorList>
            <consortium name="WormBaseParasite"/>
        </authorList>
    </citation>
    <scope>IDENTIFICATION</scope>
</reference>
<evidence type="ECO:0000313" key="1">
    <source>
        <dbReference type="Proteomes" id="UP000887565"/>
    </source>
</evidence>
<keyword evidence="1" id="KW-1185">Reference proteome</keyword>
<dbReference type="WBParaSite" id="nRc.2.0.1.t23609-RA">
    <property type="protein sequence ID" value="nRc.2.0.1.t23609-RA"/>
    <property type="gene ID" value="nRc.2.0.1.g23609"/>
</dbReference>
<accession>A0A915JAV1</accession>
<organism evidence="1 2">
    <name type="scientific">Romanomermis culicivorax</name>
    <name type="common">Nematode worm</name>
    <dbReference type="NCBI Taxonomy" id="13658"/>
    <lineage>
        <taxon>Eukaryota</taxon>
        <taxon>Metazoa</taxon>
        <taxon>Ecdysozoa</taxon>
        <taxon>Nematoda</taxon>
        <taxon>Enoplea</taxon>
        <taxon>Dorylaimia</taxon>
        <taxon>Mermithida</taxon>
        <taxon>Mermithoidea</taxon>
        <taxon>Mermithidae</taxon>
        <taxon>Romanomermis</taxon>
    </lineage>
</organism>
<dbReference type="Proteomes" id="UP000887565">
    <property type="component" value="Unplaced"/>
</dbReference>
<sequence length="78" mass="8892">MINPHALRQEKEKLRGGRRRVAKIVAAGETHNYYTFTFFATVVETTERLPEFVAARTGDHSADARARPVEVTIRLHET</sequence>
<protein>
    <submittedName>
        <fullName evidence="2">Uncharacterized protein</fullName>
    </submittedName>
</protein>
<evidence type="ECO:0000313" key="2">
    <source>
        <dbReference type="WBParaSite" id="nRc.2.0.1.t23609-RA"/>
    </source>
</evidence>
<proteinExistence type="predicted"/>
<dbReference type="AlphaFoldDB" id="A0A915JAV1"/>